<reference evidence="2" key="2">
    <citation type="submission" date="2024-06" db="EMBL/GenBank/DDBJ databases">
        <authorList>
            <person name="Plum-Jensen L.E."/>
            <person name="Schramm A."/>
            <person name="Marshall I.P.G."/>
        </authorList>
    </citation>
    <scope>NUCLEOTIDE SEQUENCE</scope>
    <source>
        <strain evidence="2">Rat1</strain>
    </source>
</reference>
<organism evidence="2">
    <name type="scientific">Candidatus Electrothrix aestuarii</name>
    <dbReference type="NCBI Taxonomy" id="3062594"/>
    <lineage>
        <taxon>Bacteria</taxon>
        <taxon>Pseudomonadati</taxon>
        <taxon>Thermodesulfobacteriota</taxon>
        <taxon>Desulfobulbia</taxon>
        <taxon>Desulfobulbales</taxon>
        <taxon>Desulfobulbaceae</taxon>
        <taxon>Candidatus Electrothrix</taxon>
    </lineage>
</organism>
<sequence>MNNLLLTAKKTTHKLSLASFALLSLFLVMNSTNTQAADLTADEQKCLETALENINQSETSKSLLKAWNESGASCQERDSKIFTEYLSHTMKNIKINPCLASRMVNDSDFKNLPTIQMQMLDTIQKKLESATCPQ</sequence>
<dbReference type="KEGG" id="eaj:Q3M24_03560"/>
<gene>
    <name evidence="2" type="ORF">Q3M24_03560</name>
</gene>
<dbReference type="AlphaFoldDB" id="A0AAU8LYA4"/>
<feature type="signal peptide" evidence="1">
    <location>
        <begin position="1"/>
        <end position="36"/>
    </location>
</feature>
<dbReference type="EMBL" id="CP159373">
    <property type="protein sequence ID" value="XCN73845.1"/>
    <property type="molecule type" value="Genomic_DNA"/>
</dbReference>
<evidence type="ECO:0000256" key="1">
    <source>
        <dbReference type="SAM" id="SignalP"/>
    </source>
</evidence>
<evidence type="ECO:0000313" key="2">
    <source>
        <dbReference type="EMBL" id="XCN73845.1"/>
    </source>
</evidence>
<reference evidence="2" key="1">
    <citation type="journal article" date="2024" name="Syst. Appl. Microbiol.">
        <title>First single-strain enrichments of Electrothrix cable bacteria, description of E. aestuarii sp. nov. and E. rattekaaiensis sp. nov., and proposal of a cable bacteria taxonomy following the rules of the SeqCode.</title>
        <authorList>
            <person name="Plum-Jensen L.E."/>
            <person name="Schramm A."/>
            <person name="Marshall I.P.G."/>
        </authorList>
    </citation>
    <scope>NUCLEOTIDE SEQUENCE</scope>
    <source>
        <strain evidence="2">Rat1</strain>
    </source>
</reference>
<feature type="chain" id="PRO_5043706309" description="Rap1a immunity protein domain-containing protein" evidence="1">
    <location>
        <begin position="37"/>
        <end position="134"/>
    </location>
</feature>
<keyword evidence="1" id="KW-0732">Signal</keyword>
<name>A0AAU8LYA4_9BACT</name>
<protein>
    <recommendedName>
        <fullName evidence="3">Rap1a immunity protein domain-containing protein</fullName>
    </recommendedName>
</protein>
<accession>A0AAU8LYA4</accession>
<proteinExistence type="predicted"/>
<evidence type="ECO:0008006" key="3">
    <source>
        <dbReference type="Google" id="ProtNLM"/>
    </source>
</evidence>